<evidence type="ECO:0000313" key="10">
    <source>
        <dbReference type="EMBL" id="KEF35961.1"/>
    </source>
</evidence>
<dbReference type="PANTHER" id="PTHR34582:SF7">
    <property type="entry name" value="UPF0702 TRANSMEMBRANE PROTEIN YDFS"/>
    <property type="match status" value="1"/>
</dbReference>
<protein>
    <submittedName>
        <fullName evidence="10">Putative membrane protein</fullName>
    </submittedName>
</protein>
<comment type="caution">
    <text evidence="10">The sequence shown here is derived from an EMBL/GenBank/DDBJ whole genome shotgun (WGS) entry which is preliminary data.</text>
</comment>
<comment type="subcellular location">
    <subcellularLocation>
        <location evidence="1">Cell membrane</location>
        <topology evidence="1">Multi-pass membrane protein</topology>
    </subcellularLocation>
</comment>
<dbReference type="Gene3D" id="3.30.240.20">
    <property type="entry name" value="bsu07140 like domains"/>
    <property type="match status" value="2"/>
</dbReference>
<dbReference type="OrthoDB" id="9778331at2"/>
<gene>
    <name evidence="10" type="ORF">M670_04850</name>
</gene>
<dbReference type="PANTHER" id="PTHR34582">
    <property type="entry name" value="UPF0702 TRANSMEMBRANE PROTEIN YCAP"/>
    <property type="match status" value="1"/>
</dbReference>
<keyword evidence="3" id="KW-1003">Cell membrane</keyword>
<evidence type="ECO:0000256" key="7">
    <source>
        <dbReference type="SAM" id="Phobius"/>
    </source>
</evidence>
<dbReference type="PATRIC" id="fig|1348973.3.peg.4721"/>
<dbReference type="EMBL" id="JJRY01000040">
    <property type="protein sequence ID" value="KEF35961.1"/>
    <property type="molecule type" value="Genomic_DNA"/>
</dbReference>
<evidence type="ECO:0000256" key="4">
    <source>
        <dbReference type="ARBA" id="ARBA00022692"/>
    </source>
</evidence>
<dbReference type="RefSeq" id="WP_003331442.1">
    <property type="nucleotide sequence ID" value="NZ_JJRY01000040.1"/>
</dbReference>
<comment type="similarity">
    <text evidence="2">Belongs to the UPF0702 family.</text>
</comment>
<feature type="transmembrane region" description="Helical" evidence="7">
    <location>
        <begin position="59"/>
        <end position="81"/>
    </location>
</feature>
<evidence type="ECO:0000259" key="8">
    <source>
        <dbReference type="Pfam" id="PF04239"/>
    </source>
</evidence>
<dbReference type="InterPro" id="IPR007353">
    <property type="entry name" value="DUF421"/>
</dbReference>
<keyword evidence="5 7" id="KW-1133">Transmembrane helix</keyword>
<dbReference type="Proteomes" id="UP000027936">
    <property type="component" value="Unassembled WGS sequence"/>
</dbReference>
<keyword evidence="6 7" id="KW-0472">Membrane</keyword>
<evidence type="ECO:0000313" key="11">
    <source>
        <dbReference type="Proteomes" id="UP000027936"/>
    </source>
</evidence>
<feature type="domain" description="YetF-like N-terminal transmembrane" evidence="9">
    <location>
        <begin position="7"/>
        <end position="77"/>
    </location>
</feature>
<keyword evidence="4 7" id="KW-0812">Transmembrane</keyword>
<dbReference type="InterPro" id="IPR012452">
    <property type="entry name" value="DUF1657"/>
</dbReference>
<dbReference type="Pfam" id="PF04239">
    <property type="entry name" value="DUF421"/>
    <property type="match status" value="1"/>
</dbReference>
<evidence type="ECO:0000256" key="5">
    <source>
        <dbReference type="ARBA" id="ARBA00022989"/>
    </source>
</evidence>
<dbReference type="AlphaFoldDB" id="A0A072NEH4"/>
<evidence type="ECO:0000259" key="9">
    <source>
        <dbReference type="Pfam" id="PF20730"/>
    </source>
</evidence>
<organism evidence="10 11">
    <name type="scientific">Schinkia azotoformans MEV2011</name>
    <dbReference type="NCBI Taxonomy" id="1348973"/>
    <lineage>
        <taxon>Bacteria</taxon>
        <taxon>Bacillati</taxon>
        <taxon>Bacillota</taxon>
        <taxon>Bacilli</taxon>
        <taxon>Bacillales</taxon>
        <taxon>Bacillaceae</taxon>
        <taxon>Calidifontibacillus/Schinkia group</taxon>
        <taxon>Schinkia</taxon>
    </lineage>
</organism>
<evidence type="ECO:0000256" key="6">
    <source>
        <dbReference type="ARBA" id="ARBA00023136"/>
    </source>
</evidence>
<evidence type="ECO:0000256" key="3">
    <source>
        <dbReference type="ARBA" id="ARBA00022475"/>
    </source>
</evidence>
<proteinExistence type="inferred from homology"/>
<feature type="transmembrane region" description="Helical" evidence="7">
    <location>
        <begin position="33"/>
        <end position="53"/>
    </location>
</feature>
<sequence length="287" mass="32412">MTEYEVILVRSLASFIIIFILARILGKSQISQLTFFDYVIGITIGNMAAAVGIDSSVEFLNGIIGLLVYTSLSILLAFGAIKSYRFRKIVEGSPTILIKEGRVLEKNLLKSKLTYNDLMAGLREKNAFKLSEIELAVLETDGQMSVMKKAEYEPLTPKDLNMTVEEEHKPSMIIIDGSLMEKRLHYLGYSKEWVLGEIMKKGANSIDDVFLAQIDSQGNVYVDLYDDNIKTQQIKQKPLLAAQLRKIQANLEGFALQTDDVAAKQMYYNQSKELQNLIHQINPYLKE</sequence>
<accession>A0A072NEH4</accession>
<dbReference type="GO" id="GO:0005886">
    <property type="term" value="C:plasma membrane"/>
    <property type="evidence" value="ECO:0007669"/>
    <property type="project" value="UniProtKB-SubCell"/>
</dbReference>
<evidence type="ECO:0000256" key="1">
    <source>
        <dbReference type="ARBA" id="ARBA00004651"/>
    </source>
</evidence>
<feature type="transmembrane region" description="Helical" evidence="7">
    <location>
        <begin position="6"/>
        <end position="26"/>
    </location>
</feature>
<dbReference type="InterPro" id="IPR048454">
    <property type="entry name" value="YetF_N"/>
</dbReference>
<name>A0A072NEH4_SCHAZ</name>
<reference evidence="10 11" key="1">
    <citation type="submission" date="2014-04" db="EMBL/GenBank/DDBJ databases">
        <title>Draft genome sequence of Bacillus azotoformans MEV2011, a (co-) denitrifying strain unable to grow in the presence of oxygen.</title>
        <authorList>
            <person name="Nielsen M."/>
            <person name="Schreiber L."/>
            <person name="Finster K."/>
            <person name="Schramm A."/>
        </authorList>
    </citation>
    <scope>NUCLEOTIDE SEQUENCE [LARGE SCALE GENOMIC DNA]</scope>
    <source>
        <strain evidence="10 11">MEV2011</strain>
    </source>
</reference>
<dbReference type="InterPro" id="IPR023090">
    <property type="entry name" value="UPF0702_alpha/beta_dom_sf"/>
</dbReference>
<dbReference type="Pfam" id="PF20730">
    <property type="entry name" value="YetF_N"/>
    <property type="match status" value="1"/>
</dbReference>
<dbReference type="Pfam" id="PF07870">
    <property type="entry name" value="DUF1657"/>
    <property type="match status" value="1"/>
</dbReference>
<feature type="domain" description="YetF C-terminal" evidence="8">
    <location>
        <begin position="82"/>
        <end position="214"/>
    </location>
</feature>
<evidence type="ECO:0000256" key="2">
    <source>
        <dbReference type="ARBA" id="ARBA00006448"/>
    </source>
</evidence>